<evidence type="ECO:0000313" key="3">
    <source>
        <dbReference type="EMBL" id="NGM83577.1"/>
    </source>
</evidence>
<reference evidence="3 4" key="1">
    <citation type="submission" date="2020-02" db="EMBL/GenBank/DDBJ databases">
        <authorList>
            <person name="Gao J."/>
            <person name="Sun J."/>
        </authorList>
    </citation>
    <scope>NUCLEOTIDE SEQUENCE [LARGE SCALE GENOMIC DNA]</scope>
    <source>
        <strain evidence="3 4">7124</strain>
    </source>
</reference>
<dbReference type="Proteomes" id="UP000480151">
    <property type="component" value="Unassembled WGS sequence"/>
</dbReference>
<dbReference type="GO" id="GO:0009103">
    <property type="term" value="P:lipopolysaccharide biosynthetic process"/>
    <property type="evidence" value="ECO:0007669"/>
    <property type="project" value="TreeGrafter"/>
</dbReference>
<dbReference type="EMBL" id="JAAKGU010000006">
    <property type="protein sequence ID" value="NGM83577.1"/>
    <property type="molecule type" value="Genomic_DNA"/>
</dbReference>
<dbReference type="InterPro" id="IPR001296">
    <property type="entry name" value="Glyco_trans_1"/>
</dbReference>
<keyword evidence="1 3" id="KW-0808">Transferase</keyword>
<dbReference type="RefSeq" id="WP_165099249.1">
    <property type="nucleotide sequence ID" value="NZ_JAAKGU010000006.1"/>
</dbReference>
<proteinExistence type="predicted"/>
<dbReference type="Pfam" id="PF00534">
    <property type="entry name" value="Glycos_transf_1"/>
    <property type="match status" value="1"/>
</dbReference>
<evidence type="ECO:0000313" key="4">
    <source>
        <dbReference type="Proteomes" id="UP000480151"/>
    </source>
</evidence>
<gene>
    <name evidence="3" type="ORF">G5B47_14235</name>
</gene>
<evidence type="ECO:0000259" key="2">
    <source>
        <dbReference type="Pfam" id="PF00534"/>
    </source>
</evidence>
<dbReference type="SUPFAM" id="SSF53756">
    <property type="entry name" value="UDP-Glycosyltransferase/glycogen phosphorylase"/>
    <property type="match status" value="1"/>
</dbReference>
<dbReference type="PANTHER" id="PTHR46401">
    <property type="entry name" value="GLYCOSYLTRANSFERASE WBBK-RELATED"/>
    <property type="match status" value="1"/>
</dbReference>
<accession>A0A6M1PJ34</accession>
<organism evidence="3 4">
    <name type="scientific">Paenibacillus apii</name>
    <dbReference type="NCBI Taxonomy" id="1850370"/>
    <lineage>
        <taxon>Bacteria</taxon>
        <taxon>Bacillati</taxon>
        <taxon>Bacillota</taxon>
        <taxon>Bacilli</taxon>
        <taxon>Bacillales</taxon>
        <taxon>Paenibacillaceae</taxon>
        <taxon>Paenibacillus</taxon>
    </lineage>
</organism>
<dbReference type="AlphaFoldDB" id="A0A6M1PJ34"/>
<protein>
    <submittedName>
        <fullName evidence="3">Glycosyltransferase family 4 protein</fullName>
    </submittedName>
</protein>
<sequence>MKTIVISGINLYEGGPLSVFKDCLDSIIKSKFNETNNVVAFVYKKELLIDYADKITVIELPKSRGSYLFRLWYEYIYFYFYSKDKTIDVWFSLHDITPNVKAKKRYVYCHNPSPFLKTELKNIKYSYKNFLFSLFYKYIYKINIKKNTAVIVQQDWIREEFMKMYKVNNVIVAEPISNNEKVSINNRININKDKFQFIYPAYPRFFKNFEVICEACKVLEKQGIGDFEVILTINGNENLYSHEIKKKYGKLSNIKFIGLLKREKLFSLYETVDCLIFSSTLETWGLPISEFKGTNKAIIVANLPYAKETVGTYDKVNFFDPYNAIVLAELMKNEISHNNVYTRSNRIEIKQPYAKNWNSLLRFVFD</sequence>
<dbReference type="Gene3D" id="3.40.50.2000">
    <property type="entry name" value="Glycogen Phosphorylase B"/>
    <property type="match status" value="1"/>
</dbReference>
<name>A0A6M1PJ34_9BACL</name>
<evidence type="ECO:0000256" key="1">
    <source>
        <dbReference type="ARBA" id="ARBA00022679"/>
    </source>
</evidence>
<dbReference type="PANTHER" id="PTHR46401:SF2">
    <property type="entry name" value="GLYCOSYLTRANSFERASE WBBK-RELATED"/>
    <property type="match status" value="1"/>
</dbReference>
<feature type="domain" description="Glycosyl transferase family 1" evidence="2">
    <location>
        <begin position="186"/>
        <end position="336"/>
    </location>
</feature>
<dbReference type="GO" id="GO:0016757">
    <property type="term" value="F:glycosyltransferase activity"/>
    <property type="evidence" value="ECO:0007669"/>
    <property type="project" value="InterPro"/>
</dbReference>
<keyword evidence="4" id="KW-1185">Reference proteome</keyword>
<comment type="caution">
    <text evidence="3">The sequence shown here is derived from an EMBL/GenBank/DDBJ whole genome shotgun (WGS) entry which is preliminary data.</text>
</comment>